<name>F2NDQ5_DESAR</name>
<sequence length="338" mass="36953">MPLSALPLLLYRQVIVCITVSVFFCFAAACLPGCVTVKVSLWEEPGPLQEKVISGYGPDKILLLDISGLLLEQAPATWLGVGKQVSLPARLKEELQKAAADRRLKALVVRLHSPGGTVAAADLIYHELQQFKQQHRLPLVVSVLGLAASGGYYLAQAADVIVAQPTSLIGSIGVIALKFNLKGLLNRFGVETELVKTGRLKDLWSPFRPATAEEARIMQALLDDFHRRFVAVVAAGRNFDPATAQRLGDGRLFTATQALDLNLVDQLGYLDDAFNRAKELAGIETARIIMYHTADSYRGNVYATPMPQQGLGVLPDPVSPTLALPQFYYLWWPHHPAH</sequence>
<evidence type="ECO:0000256" key="2">
    <source>
        <dbReference type="ARBA" id="ARBA00022670"/>
    </source>
</evidence>
<dbReference type="InterPro" id="IPR002142">
    <property type="entry name" value="Peptidase_S49"/>
</dbReference>
<dbReference type="InterPro" id="IPR004635">
    <property type="entry name" value="Pept_S49_SppA"/>
</dbReference>
<keyword evidence="2" id="KW-0645">Protease</keyword>
<dbReference type="GO" id="GO:0006508">
    <property type="term" value="P:proteolysis"/>
    <property type="evidence" value="ECO:0007669"/>
    <property type="project" value="UniProtKB-KW"/>
</dbReference>
<dbReference type="PANTHER" id="PTHR42987:SF6">
    <property type="entry name" value="PROTEINASE IV"/>
    <property type="match status" value="1"/>
</dbReference>
<dbReference type="PANTHER" id="PTHR42987">
    <property type="entry name" value="PEPTIDASE S49"/>
    <property type="match status" value="1"/>
</dbReference>
<evidence type="ECO:0000256" key="3">
    <source>
        <dbReference type="ARBA" id="ARBA00022801"/>
    </source>
</evidence>
<dbReference type="OrthoDB" id="9764363at2"/>
<dbReference type="EMBL" id="CP002629">
    <property type="protein sequence ID" value="AEB10402.1"/>
    <property type="molecule type" value="Genomic_DNA"/>
</dbReference>
<dbReference type="KEGG" id="dao:Desac_2584"/>
<dbReference type="NCBIfam" id="TIGR00706">
    <property type="entry name" value="SppA_dom"/>
    <property type="match status" value="1"/>
</dbReference>
<protein>
    <submittedName>
        <fullName evidence="6">Signal peptide peptidase SppA, 36K type</fullName>
    </submittedName>
</protein>
<dbReference type="AlphaFoldDB" id="F2NDQ5"/>
<proteinExistence type="inferred from homology"/>
<dbReference type="HOGENOM" id="CLU_046540_0_1_7"/>
<dbReference type="STRING" id="880072.Desac_2584"/>
<comment type="similarity">
    <text evidence="1">Belongs to the peptidase S49 family.</text>
</comment>
<reference evidence="7" key="2">
    <citation type="submission" date="2011-03" db="EMBL/GenBank/DDBJ databases">
        <title>The complete genome of Desulfobacca acetoxidans DSM 11109.</title>
        <authorList>
            <consortium name="US DOE Joint Genome Institute (JGI-PGF)"/>
            <person name="Lucas S."/>
            <person name="Copeland A."/>
            <person name="Lapidus A."/>
            <person name="Bruce D."/>
            <person name="Goodwin L."/>
            <person name="Pitluck S."/>
            <person name="Peters L."/>
            <person name="Kyrpides N."/>
            <person name="Mavromatis K."/>
            <person name="Ivanova N."/>
            <person name="Ovchinnikova G."/>
            <person name="Teshima H."/>
            <person name="Detter J.C."/>
            <person name="Han C."/>
            <person name="Land M."/>
            <person name="Hauser L."/>
            <person name="Markowitz V."/>
            <person name="Cheng J.-F."/>
            <person name="Hugenholtz P."/>
            <person name="Woyke T."/>
            <person name="Wu D."/>
            <person name="Spring S."/>
            <person name="Schueler E."/>
            <person name="Brambilla E."/>
            <person name="Klenk H.-P."/>
            <person name="Eisen J.A."/>
        </authorList>
    </citation>
    <scope>NUCLEOTIDE SEQUENCE [LARGE SCALE GENOMIC DNA]</scope>
    <source>
        <strain evidence="7">ATCC 700848 / DSM 11109 / ASRB2</strain>
    </source>
</reference>
<keyword evidence="4" id="KW-0720">Serine protease</keyword>
<gene>
    <name evidence="6" type="ordered locus">Desac_2584</name>
</gene>
<dbReference type="Proteomes" id="UP000000483">
    <property type="component" value="Chromosome"/>
</dbReference>
<accession>F2NDQ5</accession>
<reference evidence="6 7" key="1">
    <citation type="journal article" date="2011" name="Stand. Genomic Sci.">
        <title>Complete genome sequence of the acetate-degrading sulfate reducer Desulfobacca acetoxidans type strain (ASRB2).</title>
        <authorList>
            <person name="Goker M."/>
            <person name="Teshima H."/>
            <person name="Lapidus A."/>
            <person name="Nolan M."/>
            <person name="Lucas S."/>
            <person name="Hammon N."/>
            <person name="Deshpande S."/>
            <person name="Cheng J.F."/>
            <person name="Tapia R."/>
            <person name="Han C."/>
            <person name="Goodwin L."/>
            <person name="Pitluck S."/>
            <person name="Huntemann M."/>
            <person name="Liolios K."/>
            <person name="Ivanova N."/>
            <person name="Pagani I."/>
            <person name="Mavromatis K."/>
            <person name="Ovchinikova G."/>
            <person name="Pati A."/>
            <person name="Chen A."/>
            <person name="Palaniappan K."/>
            <person name="Land M."/>
            <person name="Hauser L."/>
            <person name="Brambilla E.M."/>
            <person name="Rohde M."/>
            <person name="Spring S."/>
            <person name="Detter J.C."/>
            <person name="Woyke T."/>
            <person name="Bristow J."/>
            <person name="Eisen J.A."/>
            <person name="Markowitz V."/>
            <person name="Hugenholtz P."/>
            <person name="Kyrpides N.C."/>
            <person name="Klenk H.P."/>
        </authorList>
    </citation>
    <scope>NUCLEOTIDE SEQUENCE [LARGE SCALE GENOMIC DNA]</scope>
    <source>
        <strain evidence="7">ATCC 700848 / DSM 11109 / ASRB2</strain>
    </source>
</reference>
<dbReference type="Pfam" id="PF01343">
    <property type="entry name" value="Peptidase_S49"/>
    <property type="match status" value="1"/>
</dbReference>
<organism evidence="6 7">
    <name type="scientific">Desulfobacca acetoxidans (strain ATCC 700848 / DSM 11109 / ASRB2)</name>
    <dbReference type="NCBI Taxonomy" id="880072"/>
    <lineage>
        <taxon>Bacteria</taxon>
        <taxon>Pseudomonadati</taxon>
        <taxon>Thermodesulfobacteriota</taxon>
        <taxon>Desulfobaccia</taxon>
        <taxon>Desulfobaccales</taxon>
        <taxon>Desulfobaccaceae</taxon>
        <taxon>Desulfobacca</taxon>
    </lineage>
</organism>
<dbReference type="Gene3D" id="3.90.226.10">
    <property type="entry name" value="2-enoyl-CoA Hydratase, Chain A, domain 1"/>
    <property type="match status" value="1"/>
</dbReference>
<dbReference type="CDD" id="cd07023">
    <property type="entry name" value="S49_Sppa_N_C"/>
    <property type="match status" value="1"/>
</dbReference>
<dbReference type="SUPFAM" id="SSF52096">
    <property type="entry name" value="ClpP/crotonase"/>
    <property type="match status" value="1"/>
</dbReference>
<evidence type="ECO:0000256" key="1">
    <source>
        <dbReference type="ARBA" id="ARBA00008683"/>
    </source>
</evidence>
<dbReference type="RefSeq" id="WP_013707511.1">
    <property type="nucleotide sequence ID" value="NC_015388.1"/>
</dbReference>
<keyword evidence="7" id="KW-1185">Reference proteome</keyword>
<dbReference type="Gene3D" id="6.20.330.10">
    <property type="match status" value="1"/>
</dbReference>
<evidence type="ECO:0000259" key="5">
    <source>
        <dbReference type="Pfam" id="PF01343"/>
    </source>
</evidence>
<evidence type="ECO:0000256" key="4">
    <source>
        <dbReference type="ARBA" id="ARBA00022825"/>
    </source>
</evidence>
<dbReference type="InterPro" id="IPR047272">
    <property type="entry name" value="S49_SppA_C"/>
</dbReference>
<evidence type="ECO:0000313" key="7">
    <source>
        <dbReference type="Proteomes" id="UP000000483"/>
    </source>
</evidence>
<feature type="domain" description="Peptidase S49" evidence="5">
    <location>
        <begin position="133"/>
        <end position="283"/>
    </location>
</feature>
<dbReference type="eggNOG" id="COG0616">
    <property type="taxonomic scope" value="Bacteria"/>
</dbReference>
<evidence type="ECO:0000313" key="6">
    <source>
        <dbReference type="EMBL" id="AEB10402.1"/>
    </source>
</evidence>
<dbReference type="InterPro" id="IPR029045">
    <property type="entry name" value="ClpP/crotonase-like_dom_sf"/>
</dbReference>
<keyword evidence="3" id="KW-0378">Hydrolase</keyword>
<dbReference type="GO" id="GO:0008236">
    <property type="term" value="F:serine-type peptidase activity"/>
    <property type="evidence" value="ECO:0007669"/>
    <property type="project" value="UniProtKB-KW"/>
</dbReference>